<name>A0ABV8NC97_9ACTN</name>
<organism evidence="1 2">
    <name type="scientific">Streptomyces flavovirens</name>
    <dbReference type="NCBI Taxonomy" id="52258"/>
    <lineage>
        <taxon>Bacteria</taxon>
        <taxon>Bacillati</taxon>
        <taxon>Actinomycetota</taxon>
        <taxon>Actinomycetes</taxon>
        <taxon>Kitasatosporales</taxon>
        <taxon>Streptomycetaceae</taxon>
        <taxon>Streptomyces</taxon>
    </lineage>
</organism>
<keyword evidence="2" id="KW-1185">Reference proteome</keyword>
<evidence type="ECO:0000313" key="2">
    <source>
        <dbReference type="Proteomes" id="UP001595871"/>
    </source>
</evidence>
<protein>
    <submittedName>
        <fullName evidence="1">Uncharacterized protein</fullName>
    </submittedName>
</protein>
<dbReference type="EMBL" id="JBHSCF010000055">
    <property type="protein sequence ID" value="MFC4190356.1"/>
    <property type="molecule type" value="Genomic_DNA"/>
</dbReference>
<proteinExistence type="predicted"/>
<accession>A0ABV8NC97</accession>
<reference evidence="2" key="1">
    <citation type="journal article" date="2019" name="Int. J. Syst. Evol. Microbiol.">
        <title>The Global Catalogue of Microorganisms (GCM) 10K type strain sequencing project: providing services to taxonomists for standard genome sequencing and annotation.</title>
        <authorList>
            <consortium name="The Broad Institute Genomics Platform"/>
            <consortium name="The Broad Institute Genome Sequencing Center for Infectious Disease"/>
            <person name="Wu L."/>
            <person name="Ma J."/>
        </authorList>
    </citation>
    <scope>NUCLEOTIDE SEQUENCE [LARGE SCALE GENOMIC DNA]</scope>
    <source>
        <strain evidence="2">CCM 3243</strain>
    </source>
</reference>
<dbReference type="Proteomes" id="UP001595871">
    <property type="component" value="Unassembled WGS sequence"/>
</dbReference>
<sequence>MNAYTRIYQGLVAGGVSPAEASAELAELRRDTGTELAAGVREYAREICQHLPGDSQGQRRLRARQYGAMQRTADWIALAVATGRLTTTPHQRTRSNP</sequence>
<evidence type="ECO:0000313" key="1">
    <source>
        <dbReference type="EMBL" id="MFC4190356.1"/>
    </source>
</evidence>
<gene>
    <name evidence="1" type="ORF">ACFO3R_28865</name>
</gene>
<dbReference type="RefSeq" id="WP_200696556.1">
    <property type="nucleotide sequence ID" value="NZ_BAAAYA010000005.1"/>
</dbReference>
<comment type="caution">
    <text evidence="1">The sequence shown here is derived from an EMBL/GenBank/DDBJ whole genome shotgun (WGS) entry which is preliminary data.</text>
</comment>